<dbReference type="AlphaFoldDB" id="A0ABD0W972"/>
<sequence length="112" mass="12505">MASEYDICISAFGISKAYVNEEAWPKCWWEGLKSKGVQRASGLKRSINKSTQFPIGLTVRNQQTVQQKYVSPEQHSEGALDVTALDQQSAAEFPQVLTGSHHKLDLDKQLIL</sequence>
<evidence type="ECO:0000313" key="2">
    <source>
        <dbReference type="Proteomes" id="UP001557470"/>
    </source>
</evidence>
<gene>
    <name evidence="1" type="ORF">UPYG_G00259710</name>
</gene>
<dbReference type="Proteomes" id="UP001557470">
    <property type="component" value="Unassembled WGS sequence"/>
</dbReference>
<comment type="caution">
    <text evidence="1">The sequence shown here is derived from an EMBL/GenBank/DDBJ whole genome shotgun (WGS) entry which is preliminary data.</text>
</comment>
<dbReference type="EMBL" id="JAGEUA010000008">
    <property type="protein sequence ID" value="KAL0967920.1"/>
    <property type="molecule type" value="Genomic_DNA"/>
</dbReference>
<keyword evidence="2" id="KW-1185">Reference proteome</keyword>
<name>A0ABD0W972_UMBPY</name>
<protein>
    <submittedName>
        <fullName evidence="1">Uncharacterized protein</fullName>
    </submittedName>
</protein>
<accession>A0ABD0W972</accession>
<evidence type="ECO:0000313" key="1">
    <source>
        <dbReference type="EMBL" id="KAL0967920.1"/>
    </source>
</evidence>
<organism evidence="1 2">
    <name type="scientific">Umbra pygmaea</name>
    <name type="common">Eastern mudminnow</name>
    <dbReference type="NCBI Taxonomy" id="75934"/>
    <lineage>
        <taxon>Eukaryota</taxon>
        <taxon>Metazoa</taxon>
        <taxon>Chordata</taxon>
        <taxon>Craniata</taxon>
        <taxon>Vertebrata</taxon>
        <taxon>Euteleostomi</taxon>
        <taxon>Actinopterygii</taxon>
        <taxon>Neopterygii</taxon>
        <taxon>Teleostei</taxon>
        <taxon>Protacanthopterygii</taxon>
        <taxon>Esociformes</taxon>
        <taxon>Umbridae</taxon>
        <taxon>Umbra</taxon>
    </lineage>
</organism>
<proteinExistence type="predicted"/>
<reference evidence="1 2" key="1">
    <citation type="submission" date="2024-06" db="EMBL/GenBank/DDBJ databases">
        <authorList>
            <person name="Pan Q."/>
            <person name="Wen M."/>
            <person name="Jouanno E."/>
            <person name="Zahm M."/>
            <person name="Klopp C."/>
            <person name="Cabau C."/>
            <person name="Louis A."/>
            <person name="Berthelot C."/>
            <person name="Parey E."/>
            <person name="Roest Crollius H."/>
            <person name="Montfort J."/>
            <person name="Robinson-Rechavi M."/>
            <person name="Bouchez O."/>
            <person name="Lampietro C."/>
            <person name="Lopez Roques C."/>
            <person name="Donnadieu C."/>
            <person name="Postlethwait J."/>
            <person name="Bobe J."/>
            <person name="Verreycken H."/>
            <person name="Guiguen Y."/>
        </authorList>
    </citation>
    <scope>NUCLEOTIDE SEQUENCE [LARGE SCALE GENOMIC DNA]</scope>
    <source>
        <strain evidence="1">Up_M1</strain>
        <tissue evidence="1">Testis</tissue>
    </source>
</reference>